<dbReference type="PANTHER" id="PTHR42938:SF47">
    <property type="entry name" value="HYDROXYPYRUVATE REDUCTASE"/>
    <property type="match status" value="1"/>
</dbReference>
<evidence type="ECO:0000256" key="5">
    <source>
        <dbReference type="ARBA" id="ARBA00023027"/>
    </source>
</evidence>
<evidence type="ECO:0000313" key="13">
    <source>
        <dbReference type="Proteomes" id="UP000253922"/>
    </source>
</evidence>
<keyword evidence="13" id="KW-1185">Reference proteome</keyword>
<organism evidence="12 14">
    <name type="scientific">Anaerolinea thermolimosa</name>
    <dbReference type="NCBI Taxonomy" id="229919"/>
    <lineage>
        <taxon>Bacteria</taxon>
        <taxon>Bacillati</taxon>
        <taxon>Chloroflexota</taxon>
        <taxon>Anaerolineae</taxon>
        <taxon>Anaerolineales</taxon>
        <taxon>Anaerolineaceae</taxon>
        <taxon>Anaerolinea</taxon>
    </lineage>
</organism>
<dbReference type="RefSeq" id="WP_062195953.1">
    <property type="nucleotide sequence ID" value="NZ_DF967966.1"/>
</dbReference>
<dbReference type="GO" id="GO:0016616">
    <property type="term" value="F:oxidoreductase activity, acting on the CH-OH group of donors, NAD or NADP as acceptor"/>
    <property type="evidence" value="ECO:0007669"/>
    <property type="project" value="InterPro"/>
</dbReference>
<keyword evidence="5" id="KW-0520">NAD</keyword>
<dbReference type="FunFam" id="3.40.50.720:FF:000021">
    <property type="entry name" value="D-3-phosphoglycerate dehydrogenase"/>
    <property type="match status" value="1"/>
</dbReference>
<reference evidence="13" key="2">
    <citation type="submission" date="2015-07" db="EMBL/GenBank/DDBJ databases">
        <title>Draft Genome Sequences of Anaerolinea thermolimosa IMO-1, Bellilinea caldifistulae GOMI-1, Leptolinea tardivitalis YMTK-2, Levilinea saccharolytica KIBI-1,Longilinea arvoryzae KOME-1, Previously Described as Members of the Anaerolineaceae (Chloroflexi).</title>
        <authorList>
            <person name="Sekiguchi Y."/>
            <person name="Ohashi A."/>
            <person name="Matsuura N."/>
            <person name="Tourlousse M.D."/>
        </authorList>
    </citation>
    <scope>NUCLEOTIDE SEQUENCE [LARGE SCALE GENOMIC DNA]</scope>
    <source>
        <strain evidence="13">IMO-1</strain>
    </source>
</reference>
<evidence type="ECO:0000259" key="10">
    <source>
        <dbReference type="Pfam" id="PF02826"/>
    </source>
</evidence>
<dbReference type="InterPro" id="IPR006139">
    <property type="entry name" value="D-isomer_2_OHA_DH_cat_dom"/>
</dbReference>
<evidence type="ECO:0000313" key="14">
    <source>
        <dbReference type="Proteomes" id="UP000264141"/>
    </source>
</evidence>
<evidence type="ECO:0000259" key="9">
    <source>
        <dbReference type="Pfam" id="PF00389"/>
    </source>
</evidence>
<dbReference type="Pfam" id="PF00389">
    <property type="entry name" value="2-Hacid_dh"/>
    <property type="match status" value="1"/>
</dbReference>
<feature type="domain" description="D-isomer specific 2-hydroxyacid dehydrogenase NAD-binding" evidence="10">
    <location>
        <begin position="107"/>
        <end position="281"/>
    </location>
</feature>
<evidence type="ECO:0000256" key="7">
    <source>
        <dbReference type="ARBA" id="ARBA00048126"/>
    </source>
</evidence>
<evidence type="ECO:0000256" key="2">
    <source>
        <dbReference type="ARBA" id="ARBA00005854"/>
    </source>
</evidence>
<evidence type="ECO:0000313" key="12">
    <source>
        <dbReference type="EMBL" id="HCE16971.1"/>
    </source>
</evidence>
<dbReference type="InterPro" id="IPR029753">
    <property type="entry name" value="D-isomer_DH_CS"/>
</dbReference>
<dbReference type="EC" id="1.1.1.399" evidence="3"/>
<dbReference type="PROSITE" id="PS00670">
    <property type="entry name" value="D_2_HYDROXYACID_DH_2"/>
    <property type="match status" value="1"/>
</dbReference>
<dbReference type="PROSITE" id="PS00065">
    <property type="entry name" value="D_2_HYDROXYACID_DH_1"/>
    <property type="match status" value="1"/>
</dbReference>
<dbReference type="Proteomes" id="UP000253922">
    <property type="component" value="Unassembled WGS sequence"/>
</dbReference>
<proteinExistence type="inferred from homology"/>
<dbReference type="EMBL" id="DF967966">
    <property type="protein sequence ID" value="GAP08389.1"/>
    <property type="molecule type" value="Genomic_DNA"/>
</dbReference>
<dbReference type="OrthoDB" id="9792971at2"/>
<dbReference type="AlphaFoldDB" id="A0A3D1JEF2"/>
<comment type="function">
    <text evidence="1">Catalyzes the reversible oxidation of 3-phospho-D-glycerate to 3-phosphonooxypyruvate, the first step of the phosphorylated L-serine biosynthesis pathway. Also catalyzes the reversible oxidation of 2-hydroxyglutarate to 2-oxoglutarate.</text>
</comment>
<name>A0A3D1JEF2_9CHLR</name>
<dbReference type="SUPFAM" id="SSF52283">
    <property type="entry name" value="Formate/glycerate dehydrogenase catalytic domain-like"/>
    <property type="match status" value="1"/>
</dbReference>
<dbReference type="CDD" id="cd12173">
    <property type="entry name" value="PGDH_4"/>
    <property type="match status" value="1"/>
</dbReference>
<dbReference type="InterPro" id="IPR036291">
    <property type="entry name" value="NAD(P)-bd_dom_sf"/>
</dbReference>
<keyword evidence="4 8" id="KW-0560">Oxidoreductase</keyword>
<sequence>MTPWKILITDGLDAKGKAVLSEVGEVIDRNGITADELLKEIGEYDALIVRSRTKVTPAVFEAGVKLKVVGRAGIGVDNIDLNAAKAHGVRVVNSPLATTITVAELTLGLMLALVREIPRADSAMKAGKWLKKELEGAELYGKTLGIVGFGRIGSAVADRARAFGMRIIAYDRLKAAEAITQRGGEPVSWEQLLELSDVITLHLPLTNETKNMLDANAFARMKDGVYLVDAARGGIVDEDALLAALESGKVAGAALDVFTTEPPGVTALVSHPRVICTPHIGAQTQEAQARAGYDIATEIIAALKGEPLRWRVI</sequence>
<comment type="catalytic activity">
    <reaction evidence="7">
        <text>(R)-2-hydroxyglutarate + NAD(+) = 2-oxoglutarate + NADH + H(+)</text>
        <dbReference type="Rhea" id="RHEA:49612"/>
        <dbReference type="ChEBI" id="CHEBI:15378"/>
        <dbReference type="ChEBI" id="CHEBI:15801"/>
        <dbReference type="ChEBI" id="CHEBI:16810"/>
        <dbReference type="ChEBI" id="CHEBI:57540"/>
        <dbReference type="ChEBI" id="CHEBI:57945"/>
        <dbReference type="EC" id="1.1.1.399"/>
    </reaction>
</comment>
<accession>A0A3D1JEF2</accession>
<comment type="similarity">
    <text evidence="2 8">Belongs to the D-isomer specific 2-hydroxyacid dehydrogenase family.</text>
</comment>
<dbReference type="SUPFAM" id="SSF51735">
    <property type="entry name" value="NAD(P)-binding Rossmann-fold domains"/>
    <property type="match status" value="1"/>
</dbReference>
<dbReference type="GO" id="GO:0051287">
    <property type="term" value="F:NAD binding"/>
    <property type="evidence" value="ECO:0007669"/>
    <property type="project" value="InterPro"/>
</dbReference>
<dbReference type="Pfam" id="PF02826">
    <property type="entry name" value="2-Hacid_dh_C"/>
    <property type="match status" value="1"/>
</dbReference>
<reference evidence="11" key="1">
    <citation type="journal article" date="2015" name="Genome Announc.">
        <title>Draft Genome Sequences of Anaerolinea thermolimosa IMO-1, Bellilinea caldifistulae GOMI-1, Leptolinea tardivitalis YMTK-2, Levilinea saccharolytica KIBI-1, Longilinea arvoryzae KOME-1, Previously Described as Members of the Class Anaerolineae (Chloroflexi).</title>
        <authorList>
            <person name="Matsuura N."/>
            <person name="Tourlousse M.D."/>
            <person name="Ohashi A."/>
            <person name="Hugenholtz P."/>
            <person name="Sekiguchi Y."/>
        </authorList>
    </citation>
    <scope>NUCLEOTIDE SEQUENCE</scope>
    <source>
        <strain evidence="11">IMO-1</strain>
    </source>
</reference>
<reference evidence="12 14" key="3">
    <citation type="journal article" date="2018" name="Nat. Biotechnol.">
        <title>A standardized bacterial taxonomy based on genome phylogeny substantially revises the tree of life.</title>
        <authorList>
            <person name="Parks D.H."/>
            <person name="Chuvochina M."/>
            <person name="Waite D.W."/>
            <person name="Rinke C."/>
            <person name="Skarshewski A."/>
            <person name="Chaumeil P.A."/>
            <person name="Hugenholtz P."/>
        </authorList>
    </citation>
    <scope>NUCLEOTIDE SEQUENCE [LARGE SCALE GENOMIC DNA]</scope>
    <source>
        <strain evidence="12">UBA8781</strain>
    </source>
</reference>
<evidence type="ECO:0000256" key="3">
    <source>
        <dbReference type="ARBA" id="ARBA00013001"/>
    </source>
</evidence>
<dbReference type="Proteomes" id="UP000264141">
    <property type="component" value="Unassembled WGS sequence"/>
</dbReference>
<evidence type="ECO:0000256" key="8">
    <source>
        <dbReference type="RuleBase" id="RU003719"/>
    </source>
</evidence>
<dbReference type="PANTHER" id="PTHR42938">
    <property type="entry name" value="FORMATE DEHYDROGENASE 1"/>
    <property type="match status" value="1"/>
</dbReference>
<protein>
    <recommendedName>
        <fullName evidence="6">2-oxoglutarate reductase</fullName>
        <ecNumber evidence="3">1.1.1.399</ecNumber>
    </recommendedName>
    <alternativeName>
        <fullName evidence="6">2-oxoglutarate reductase</fullName>
    </alternativeName>
</protein>
<feature type="domain" description="D-isomer specific 2-hydroxyacid dehydrogenase catalytic" evidence="9">
    <location>
        <begin position="6"/>
        <end position="312"/>
    </location>
</feature>
<evidence type="ECO:0000313" key="11">
    <source>
        <dbReference type="EMBL" id="GAP08389.1"/>
    </source>
</evidence>
<dbReference type="EMBL" id="DPBP01000018">
    <property type="protein sequence ID" value="HCE16971.1"/>
    <property type="molecule type" value="Genomic_DNA"/>
</dbReference>
<dbReference type="InterPro" id="IPR006140">
    <property type="entry name" value="D-isomer_DH_NAD-bd"/>
</dbReference>
<gene>
    <name evidence="11" type="ORF">ATHL_03291</name>
    <name evidence="12" type="ORF">DEQ80_03840</name>
</gene>
<dbReference type="InterPro" id="IPR029752">
    <property type="entry name" value="D-isomer_DH_CS1"/>
</dbReference>
<dbReference type="STRING" id="229919.GCA_001050195_03230"/>
<dbReference type="Gene3D" id="3.40.50.720">
    <property type="entry name" value="NAD(P)-binding Rossmann-like Domain"/>
    <property type="match status" value="2"/>
</dbReference>
<evidence type="ECO:0000256" key="4">
    <source>
        <dbReference type="ARBA" id="ARBA00023002"/>
    </source>
</evidence>
<evidence type="ECO:0000256" key="6">
    <source>
        <dbReference type="ARBA" id="ARBA00030455"/>
    </source>
</evidence>
<evidence type="ECO:0000256" key="1">
    <source>
        <dbReference type="ARBA" id="ARBA00003800"/>
    </source>
</evidence>